<dbReference type="RefSeq" id="WP_423752587.1">
    <property type="nucleotide sequence ID" value="NZ_CP031778.1"/>
</dbReference>
<dbReference type="PANTHER" id="PTHR35894">
    <property type="entry name" value="GENERAL SECRETION PATHWAY PROTEIN A-RELATED"/>
    <property type="match status" value="1"/>
</dbReference>
<dbReference type="Gene3D" id="3.30.420.10">
    <property type="entry name" value="Ribonuclease H-like superfamily/Ribonuclease H"/>
    <property type="match status" value="1"/>
</dbReference>
<dbReference type="PANTHER" id="PTHR35894:SF5">
    <property type="entry name" value="MU-LIKE PROPHAGE FLUMU DNA TRANSPOSITION PROTEIN B"/>
    <property type="match status" value="1"/>
</dbReference>
<proteinExistence type="predicted"/>
<dbReference type="InterPro" id="IPR001584">
    <property type="entry name" value="Integrase_cat-core"/>
</dbReference>
<evidence type="ECO:0000313" key="3">
    <source>
        <dbReference type="EMBL" id="QDZ76823.1"/>
    </source>
</evidence>
<evidence type="ECO:0000313" key="4">
    <source>
        <dbReference type="Proteomes" id="UP000321735"/>
    </source>
</evidence>
<reference evidence="3 4" key="1">
    <citation type="journal article" date="2019" name="Ecotoxicol. Environ. Saf.">
        <title>Microbial characterization of heavy metal resistant bacterial strains isolated from an electroplating wastewater treatment plant.</title>
        <authorList>
            <person name="Cai X."/>
            <person name="Zheng X."/>
            <person name="Zhang D."/>
            <person name="Iqbal W."/>
            <person name="Liu C."/>
            <person name="Yang B."/>
            <person name="Zhao X."/>
            <person name="Lu X."/>
            <person name="Mao Y."/>
        </authorList>
    </citation>
    <scope>NUCLEOTIDE SEQUENCE [LARGE SCALE GENOMIC DNA]</scope>
    <source>
        <strain evidence="3 4">Co1-1</strain>
    </source>
</reference>
<dbReference type="SUPFAM" id="SSF53098">
    <property type="entry name" value="Ribonuclease H-like"/>
    <property type="match status" value="1"/>
</dbReference>
<dbReference type="AlphaFoldDB" id="A0A9X7QMW9"/>
<evidence type="ECO:0000256" key="1">
    <source>
        <dbReference type="ARBA" id="ARBA00002286"/>
    </source>
</evidence>
<dbReference type="InterPro" id="IPR049945">
    <property type="entry name" value="AAA_22"/>
</dbReference>
<name>A0A9X7QMW9_BACCE</name>
<dbReference type="SUPFAM" id="SSF52540">
    <property type="entry name" value="P-loop containing nucleoside triphosphate hydrolases"/>
    <property type="match status" value="1"/>
</dbReference>
<gene>
    <name evidence="3" type="ORF">D0437_28830</name>
</gene>
<feature type="domain" description="Integrase catalytic" evidence="2">
    <location>
        <begin position="1"/>
        <end position="84"/>
    </location>
</feature>
<dbReference type="PROSITE" id="PS50994">
    <property type="entry name" value="INTEGRASE"/>
    <property type="match status" value="1"/>
</dbReference>
<accession>A0A9X7QMW9</accession>
<dbReference type="InterPro" id="IPR036397">
    <property type="entry name" value="RNaseH_sf"/>
</dbReference>
<dbReference type="EMBL" id="CP031778">
    <property type="protein sequence ID" value="QDZ76823.1"/>
    <property type="molecule type" value="Genomic_DNA"/>
</dbReference>
<dbReference type="GO" id="GO:0005524">
    <property type="term" value="F:ATP binding"/>
    <property type="evidence" value="ECO:0007669"/>
    <property type="project" value="UniProtKB-KW"/>
</dbReference>
<dbReference type="InterPro" id="IPR052026">
    <property type="entry name" value="ExeA_AAA_ATPase_DNA-bind"/>
</dbReference>
<dbReference type="GO" id="GO:0015074">
    <property type="term" value="P:DNA integration"/>
    <property type="evidence" value="ECO:0007669"/>
    <property type="project" value="InterPro"/>
</dbReference>
<dbReference type="GO" id="GO:0003676">
    <property type="term" value="F:nucleic acid binding"/>
    <property type="evidence" value="ECO:0007669"/>
    <property type="project" value="InterPro"/>
</dbReference>
<dbReference type="GO" id="GO:0016887">
    <property type="term" value="F:ATP hydrolysis activity"/>
    <property type="evidence" value="ECO:0007669"/>
    <property type="project" value="InterPro"/>
</dbReference>
<dbReference type="InterPro" id="IPR012337">
    <property type="entry name" value="RNaseH-like_sf"/>
</dbReference>
<keyword evidence="3" id="KW-0547">Nucleotide-binding</keyword>
<evidence type="ECO:0000259" key="2">
    <source>
        <dbReference type="PROSITE" id="PS50994"/>
    </source>
</evidence>
<comment type="function">
    <text evidence="1">Involved in the transposition of the insertion sequence.</text>
</comment>
<sequence>MKMELSFSRVGVPRGRGKVERFFRTINTMFLQELPGFIKNKKTIKLLTLEDLITRFHDWLLTTYHNKVHSTIKQKPIEMWNQSVFLPNMPSDLDLLLLHVGKGEHLTNDSILDARTLFVTAPTVRPSVLFSQLQNFGRDLLWTQEGYKGKRDGKSKEEKHELFSSAIRKGAFYSVDLIIVDEIDLLKLQTLEILRDIYDQNDVGMVFIGMQGIEKRLSRYPQLYSRVGFSHEFKKLTPTEMHHILEYKWKEIGLSVSYEDFEDYDAVNRIIKLSNGNFRLVQRIFTQIDRIMEINNLDKITTEVIDTARDSLVIGFTE</sequence>
<dbReference type="Pfam" id="PF13401">
    <property type="entry name" value="AAA_22"/>
    <property type="match status" value="1"/>
</dbReference>
<dbReference type="Proteomes" id="UP000321735">
    <property type="component" value="Chromosome"/>
</dbReference>
<keyword evidence="3" id="KW-0067">ATP-binding</keyword>
<protein>
    <submittedName>
        <fullName evidence="3">ATP-binding protein</fullName>
    </submittedName>
</protein>
<dbReference type="InterPro" id="IPR027417">
    <property type="entry name" value="P-loop_NTPase"/>
</dbReference>
<organism evidence="3 4">
    <name type="scientific">Bacillus cereus</name>
    <dbReference type="NCBI Taxonomy" id="1396"/>
    <lineage>
        <taxon>Bacteria</taxon>
        <taxon>Bacillati</taxon>
        <taxon>Bacillota</taxon>
        <taxon>Bacilli</taxon>
        <taxon>Bacillales</taxon>
        <taxon>Bacillaceae</taxon>
        <taxon>Bacillus</taxon>
        <taxon>Bacillus cereus group</taxon>
    </lineage>
</organism>